<proteinExistence type="predicted"/>
<reference evidence="2" key="1">
    <citation type="journal article" date="2022" name="Mol. Ecol. Resour.">
        <title>The genomes of chicory, endive, great burdock and yacon provide insights into Asteraceae palaeo-polyploidization history and plant inulin production.</title>
        <authorList>
            <person name="Fan W."/>
            <person name="Wang S."/>
            <person name="Wang H."/>
            <person name="Wang A."/>
            <person name="Jiang F."/>
            <person name="Liu H."/>
            <person name="Zhao H."/>
            <person name="Xu D."/>
            <person name="Zhang Y."/>
        </authorList>
    </citation>
    <scope>NUCLEOTIDE SEQUENCE [LARGE SCALE GENOMIC DNA]</scope>
    <source>
        <strain evidence="2">cv. Yunnan</strain>
    </source>
</reference>
<accession>A0ACB9E5A6</accession>
<organism evidence="1 2">
    <name type="scientific">Smallanthus sonchifolius</name>
    <dbReference type="NCBI Taxonomy" id="185202"/>
    <lineage>
        <taxon>Eukaryota</taxon>
        <taxon>Viridiplantae</taxon>
        <taxon>Streptophyta</taxon>
        <taxon>Embryophyta</taxon>
        <taxon>Tracheophyta</taxon>
        <taxon>Spermatophyta</taxon>
        <taxon>Magnoliopsida</taxon>
        <taxon>eudicotyledons</taxon>
        <taxon>Gunneridae</taxon>
        <taxon>Pentapetalae</taxon>
        <taxon>asterids</taxon>
        <taxon>campanulids</taxon>
        <taxon>Asterales</taxon>
        <taxon>Asteraceae</taxon>
        <taxon>Asteroideae</taxon>
        <taxon>Heliantheae alliance</taxon>
        <taxon>Millerieae</taxon>
        <taxon>Smallanthus</taxon>
    </lineage>
</organism>
<comment type="caution">
    <text evidence="1">The sequence shown here is derived from an EMBL/GenBank/DDBJ whole genome shotgun (WGS) entry which is preliminary data.</text>
</comment>
<dbReference type="Proteomes" id="UP001056120">
    <property type="component" value="Linkage Group LG18"/>
</dbReference>
<gene>
    <name evidence="1" type="ORF">L1987_53942</name>
</gene>
<reference evidence="1 2" key="2">
    <citation type="journal article" date="2022" name="Mol. Ecol. Resour.">
        <title>The genomes of chicory, endive, great burdock and yacon provide insights into Asteraceae paleo-polyploidization history and plant inulin production.</title>
        <authorList>
            <person name="Fan W."/>
            <person name="Wang S."/>
            <person name="Wang H."/>
            <person name="Wang A."/>
            <person name="Jiang F."/>
            <person name="Liu H."/>
            <person name="Zhao H."/>
            <person name="Xu D."/>
            <person name="Zhang Y."/>
        </authorList>
    </citation>
    <scope>NUCLEOTIDE SEQUENCE [LARGE SCALE GENOMIC DNA]</scope>
    <source>
        <strain evidence="2">cv. Yunnan</strain>
        <tissue evidence="1">Leaves</tissue>
    </source>
</reference>
<keyword evidence="2" id="KW-1185">Reference proteome</keyword>
<evidence type="ECO:0000313" key="2">
    <source>
        <dbReference type="Proteomes" id="UP001056120"/>
    </source>
</evidence>
<dbReference type="EMBL" id="CM042035">
    <property type="protein sequence ID" value="KAI3754164.1"/>
    <property type="molecule type" value="Genomic_DNA"/>
</dbReference>
<evidence type="ECO:0000313" key="1">
    <source>
        <dbReference type="EMBL" id="KAI3754164.1"/>
    </source>
</evidence>
<sequence>MYQIRLSPIGRLLLQLLLEVSRMKSSQSKLRIIDPKTGDESLKVGSTTAGTSSQVSDGAEVLLCRRDYLFLVYSGCIISNSFMTPLS</sequence>
<protein>
    <submittedName>
        <fullName evidence="1">Uncharacterized protein</fullName>
    </submittedName>
</protein>
<name>A0ACB9E5A6_9ASTR</name>